<evidence type="ECO:0000313" key="2">
    <source>
        <dbReference type="EMBL" id="TRU21498.1"/>
    </source>
</evidence>
<feature type="signal peptide" evidence="1">
    <location>
        <begin position="1"/>
        <end position="25"/>
    </location>
</feature>
<sequence length="154" mass="16946">MKVINLILASSILILTNMLNSPAIAQTKLFKMTCVKSGRVFFEESNVSISRQLFKSIMYMIYDTATITCDLTSSGQRFSQLDLAFGISDGERCRSSQFVSLYLDGKNVGNFELNSGILKTTRLNIAGKRSFFLAFQGANCSASGAVHFVNATLR</sequence>
<dbReference type="EMBL" id="SFBK01000210">
    <property type="protein sequence ID" value="TRU21498.1"/>
    <property type="molecule type" value="Genomic_DNA"/>
</dbReference>
<evidence type="ECO:0008006" key="4">
    <source>
        <dbReference type="Google" id="ProtNLM"/>
    </source>
</evidence>
<dbReference type="Proteomes" id="UP000320551">
    <property type="component" value="Unassembled WGS sequence"/>
</dbReference>
<proteinExistence type="predicted"/>
<organism evidence="2 3">
    <name type="scientific">Microcystis aeruginosa Ma_QC_B_20070730_S2</name>
    <dbReference type="NCBI Taxonomy" id="2486256"/>
    <lineage>
        <taxon>Bacteria</taxon>
        <taxon>Bacillati</taxon>
        <taxon>Cyanobacteriota</taxon>
        <taxon>Cyanophyceae</taxon>
        <taxon>Oscillatoriophycideae</taxon>
        <taxon>Chroococcales</taxon>
        <taxon>Microcystaceae</taxon>
        <taxon>Microcystis</taxon>
    </lineage>
</organism>
<dbReference type="AlphaFoldDB" id="A0A552DH06"/>
<keyword evidence="1" id="KW-0732">Signal</keyword>
<comment type="caution">
    <text evidence="2">The sequence shown here is derived from an EMBL/GenBank/DDBJ whole genome shotgun (WGS) entry which is preliminary data.</text>
</comment>
<evidence type="ECO:0000256" key="1">
    <source>
        <dbReference type="SAM" id="SignalP"/>
    </source>
</evidence>
<feature type="chain" id="PRO_5022246796" description="DUF2808 domain-containing protein" evidence="1">
    <location>
        <begin position="26"/>
        <end position="154"/>
    </location>
</feature>
<gene>
    <name evidence="2" type="ORF">EWV80_15960</name>
</gene>
<name>A0A552DH06_MICAE</name>
<evidence type="ECO:0000313" key="3">
    <source>
        <dbReference type="Proteomes" id="UP000320551"/>
    </source>
</evidence>
<reference evidence="2 3" key="1">
    <citation type="submission" date="2019-01" db="EMBL/GenBank/DDBJ databases">
        <title>Coherence of Microcystis species and biogeography revealed through population genomics.</title>
        <authorList>
            <person name="Perez-Carrascal O.M."/>
            <person name="Terrat Y."/>
            <person name="Giani A."/>
            <person name="Fortin N."/>
            <person name="Tromas N."/>
            <person name="Shapiro B.J."/>
        </authorList>
    </citation>
    <scope>NUCLEOTIDE SEQUENCE [LARGE SCALE GENOMIC DNA]</scope>
    <source>
        <strain evidence="2">Ma_QC_B_20070730_S2</strain>
    </source>
</reference>
<accession>A0A552DH06</accession>
<protein>
    <recommendedName>
        <fullName evidence="4">DUF2808 domain-containing protein</fullName>
    </recommendedName>
</protein>